<dbReference type="InterPro" id="IPR034660">
    <property type="entry name" value="DinB/YfiT-like"/>
</dbReference>
<accession>A0A1I1V5W1</accession>
<protein>
    <submittedName>
        <fullName evidence="2">DinB superfamily protein</fullName>
    </submittedName>
</protein>
<dbReference type="Proteomes" id="UP000198855">
    <property type="component" value="Unassembled WGS sequence"/>
</dbReference>
<proteinExistence type="predicted"/>
<dbReference type="OrthoDB" id="9793216at2"/>
<dbReference type="Gene3D" id="1.20.120.450">
    <property type="entry name" value="dinb family like domain"/>
    <property type="match status" value="1"/>
</dbReference>
<evidence type="ECO:0000313" key="2">
    <source>
        <dbReference type="EMBL" id="SFD78411.1"/>
    </source>
</evidence>
<organism evidence="2 3">
    <name type="scientific">Paenibacillus catalpae</name>
    <dbReference type="NCBI Taxonomy" id="1045775"/>
    <lineage>
        <taxon>Bacteria</taxon>
        <taxon>Bacillati</taxon>
        <taxon>Bacillota</taxon>
        <taxon>Bacilli</taxon>
        <taxon>Bacillales</taxon>
        <taxon>Paenibacillaceae</taxon>
        <taxon>Paenibacillus</taxon>
    </lineage>
</organism>
<gene>
    <name evidence="2" type="ORF">SAMN05216378_1412</name>
</gene>
<dbReference type="STRING" id="1045775.SAMN05216378_1412"/>
<name>A0A1I1V5W1_9BACL</name>
<dbReference type="AlphaFoldDB" id="A0A1I1V5W1"/>
<dbReference type="SUPFAM" id="SSF109854">
    <property type="entry name" value="DinB/YfiT-like putative metalloenzymes"/>
    <property type="match status" value="1"/>
</dbReference>
<dbReference type="InterPro" id="IPR024775">
    <property type="entry name" value="DinB-like"/>
</dbReference>
<evidence type="ECO:0000313" key="3">
    <source>
        <dbReference type="Proteomes" id="UP000198855"/>
    </source>
</evidence>
<keyword evidence="3" id="KW-1185">Reference proteome</keyword>
<dbReference type="RefSeq" id="WP_091182652.1">
    <property type="nucleotide sequence ID" value="NZ_FOMT01000001.1"/>
</dbReference>
<reference evidence="3" key="1">
    <citation type="submission" date="2016-10" db="EMBL/GenBank/DDBJ databases">
        <authorList>
            <person name="Varghese N."/>
            <person name="Submissions S."/>
        </authorList>
    </citation>
    <scope>NUCLEOTIDE SEQUENCE [LARGE SCALE GENOMIC DNA]</scope>
    <source>
        <strain evidence="3">CGMCC 1.10784</strain>
    </source>
</reference>
<feature type="domain" description="DinB-like" evidence="1">
    <location>
        <begin position="18"/>
        <end position="147"/>
    </location>
</feature>
<evidence type="ECO:0000259" key="1">
    <source>
        <dbReference type="Pfam" id="PF12867"/>
    </source>
</evidence>
<dbReference type="Pfam" id="PF12867">
    <property type="entry name" value="DinB_2"/>
    <property type="match status" value="1"/>
</dbReference>
<dbReference type="EMBL" id="FOMT01000001">
    <property type="protein sequence ID" value="SFD78411.1"/>
    <property type="molecule type" value="Genomic_DNA"/>
</dbReference>
<sequence>MTNHPVAQLEQWIRVIPNKLKAFPEESMVHPRAVGKWSNLQILGHLCDSAINNLTRFIQVQYAPEPMHIIPYDQDKWVAAQRYSDVTVEEVISLWVSLNHSLVRVLTSLPADLPASRAIILPSGEQQSVEWLITDYVEHMKHHLNQIYAELVE</sequence>